<dbReference type="EC" id="1.-.-.-" evidence="6"/>
<dbReference type="SUPFAM" id="SSF51679">
    <property type="entry name" value="Bacterial luciferase-like"/>
    <property type="match status" value="1"/>
</dbReference>
<proteinExistence type="predicted"/>
<dbReference type="AlphaFoldDB" id="A0A386ZKN2"/>
<keyword evidence="3 6" id="KW-0560">Oxidoreductase</keyword>
<name>A0A386ZKN2_9NOCA</name>
<dbReference type="OrthoDB" id="4074025at2"/>
<evidence type="ECO:0000313" key="7">
    <source>
        <dbReference type="Proteomes" id="UP000267164"/>
    </source>
</evidence>
<dbReference type="RefSeq" id="WP_120742978.1">
    <property type="nucleotide sequence ID" value="NZ_CP032568.1"/>
</dbReference>
<evidence type="ECO:0000256" key="4">
    <source>
        <dbReference type="ARBA" id="ARBA00023033"/>
    </source>
</evidence>
<dbReference type="InterPro" id="IPR011251">
    <property type="entry name" value="Luciferase-like_dom"/>
</dbReference>
<dbReference type="Gene3D" id="3.20.20.30">
    <property type="entry name" value="Luciferase-like domain"/>
    <property type="match status" value="1"/>
</dbReference>
<dbReference type="InterPro" id="IPR050172">
    <property type="entry name" value="SsuD_RutA_monooxygenase"/>
</dbReference>
<evidence type="ECO:0000259" key="5">
    <source>
        <dbReference type="Pfam" id="PF00296"/>
    </source>
</evidence>
<dbReference type="EMBL" id="CP032568">
    <property type="protein sequence ID" value="AYF77978.1"/>
    <property type="molecule type" value="Genomic_DNA"/>
</dbReference>
<evidence type="ECO:0000313" key="6">
    <source>
        <dbReference type="EMBL" id="AYF77978.1"/>
    </source>
</evidence>
<dbReference type="GO" id="GO:0008726">
    <property type="term" value="F:alkanesulfonate monooxygenase activity"/>
    <property type="evidence" value="ECO:0007669"/>
    <property type="project" value="TreeGrafter"/>
</dbReference>
<evidence type="ECO:0000256" key="1">
    <source>
        <dbReference type="ARBA" id="ARBA00022630"/>
    </source>
</evidence>
<dbReference type="GO" id="GO:0046306">
    <property type="term" value="P:alkanesulfonate catabolic process"/>
    <property type="evidence" value="ECO:0007669"/>
    <property type="project" value="TreeGrafter"/>
</dbReference>
<keyword evidence="1" id="KW-0285">Flavoprotein</keyword>
<dbReference type="NCBIfam" id="TIGR03619">
    <property type="entry name" value="F420_Rv2161c"/>
    <property type="match status" value="1"/>
</dbReference>
<dbReference type="KEGG" id="nyu:D7D52_33835"/>
<keyword evidence="2" id="KW-0288">FMN</keyword>
<gene>
    <name evidence="6" type="ORF">D7D52_33835</name>
</gene>
<keyword evidence="4" id="KW-0503">Monooxygenase</keyword>
<dbReference type="InterPro" id="IPR019921">
    <property type="entry name" value="Lucif-like_OxRdtase_Rv2161c"/>
</dbReference>
<dbReference type="Pfam" id="PF00296">
    <property type="entry name" value="Bac_luciferase"/>
    <property type="match status" value="1"/>
</dbReference>
<dbReference type="Proteomes" id="UP000267164">
    <property type="component" value="Chromosome"/>
</dbReference>
<sequence length="317" mass="34194">MRFGVSIPNYGAAVSPDRLTAWAQGSERLGFELAMVTDHLAQPADVRRAYPEDFYESFAVLAYLAAATSTIRLGTSVAVLPLRHPVQTARAIATIDQLSGGRIVFGVGVGGNEQEYHALGLDYARRGAITDEYLTALNQLWTGRKASFQGQFAAFDDLLATPSPHQEAGPQLWFGGGAKPALRRAITHHGTWHPVFPTLETLDAGARHAAGLAEAARAPAPRIAPRIRLSITATPCHEPDRPLGVGSIEQITADLHELAAREIETVVFDPVHHPFFPDAPASRDSARDAHEWAAIEQLATEILDPAFHMEPVAINAS</sequence>
<dbReference type="PANTHER" id="PTHR42847:SF4">
    <property type="entry name" value="ALKANESULFONATE MONOOXYGENASE-RELATED"/>
    <property type="match status" value="1"/>
</dbReference>
<evidence type="ECO:0000256" key="3">
    <source>
        <dbReference type="ARBA" id="ARBA00023002"/>
    </source>
</evidence>
<reference evidence="6 7" key="1">
    <citation type="submission" date="2018-09" db="EMBL/GenBank/DDBJ databases">
        <title>Nocardia yunnanensis sp. nov., an actinomycete isolated from a soil sample.</title>
        <authorList>
            <person name="Zhang J."/>
        </authorList>
    </citation>
    <scope>NUCLEOTIDE SEQUENCE [LARGE SCALE GENOMIC DNA]</scope>
    <source>
        <strain evidence="6 7">CFHS0054</strain>
    </source>
</reference>
<dbReference type="PANTHER" id="PTHR42847">
    <property type="entry name" value="ALKANESULFONATE MONOOXYGENASE"/>
    <property type="match status" value="1"/>
</dbReference>
<feature type="domain" description="Luciferase-like" evidence="5">
    <location>
        <begin position="1"/>
        <end position="234"/>
    </location>
</feature>
<evidence type="ECO:0000256" key="2">
    <source>
        <dbReference type="ARBA" id="ARBA00022643"/>
    </source>
</evidence>
<accession>A0A386ZKN2</accession>
<organism evidence="6 7">
    <name type="scientific">Nocardia yunnanensis</name>
    <dbReference type="NCBI Taxonomy" id="2382165"/>
    <lineage>
        <taxon>Bacteria</taxon>
        <taxon>Bacillati</taxon>
        <taxon>Actinomycetota</taxon>
        <taxon>Actinomycetes</taxon>
        <taxon>Mycobacteriales</taxon>
        <taxon>Nocardiaceae</taxon>
        <taxon>Nocardia</taxon>
    </lineage>
</organism>
<dbReference type="InterPro" id="IPR036661">
    <property type="entry name" value="Luciferase-like_sf"/>
</dbReference>
<keyword evidence="7" id="KW-1185">Reference proteome</keyword>
<protein>
    <submittedName>
        <fullName evidence="6">TIGR03619 family F420-dependent LLM class oxidoreductase</fullName>
        <ecNumber evidence="6">1.-.-.-</ecNumber>
    </submittedName>
</protein>